<protein>
    <submittedName>
        <fullName evidence="2">NAD(P)-dependent oxidoreductase</fullName>
    </submittedName>
</protein>
<evidence type="ECO:0000313" key="3">
    <source>
        <dbReference type="Proteomes" id="UP000253209"/>
    </source>
</evidence>
<evidence type="ECO:0000313" key="2">
    <source>
        <dbReference type="EMBL" id="RCH56004.1"/>
    </source>
</evidence>
<dbReference type="OrthoDB" id="1490291at2"/>
<sequence>MKERVLITGASGFVGFHLVEDALRNNLEVFAAVRKSSKIDHLKDLDIHYIYPDFTNQSSLQKLLEDNRINYIIHASGITKARTPAEYGSINTKHTLNLALAAVNANTDFKKFVFVSSLAAVGPLASLNGIINEKTMPHPVTAYGRSKLVAEEKLSGVEGLNYTILRPTAVYGPRDRDIFIFFKQVKKGLEFHIGRNAQKLSFIYVKDLAKACTKALYTGNKKAYNLSDGNFYDRYQLAEISKSVLNLTTLKFHLPVNFVKVIALIAEKVGSLTNKASALNVEKLNELTAVNWHCDIEQARYDLGFRPEYDLEAGLSETLNWYKANKWL</sequence>
<dbReference type="SUPFAM" id="SSF51735">
    <property type="entry name" value="NAD(P)-binding Rossmann-fold domains"/>
    <property type="match status" value="1"/>
</dbReference>
<name>A0A367GRA6_9SPHI</name>
<accession>A0A367GRA6</accession>
<dbReference type="RefSeq" id="WP_114004041.1">
    <property type="nucleotide sequence ID" value="NZ_QGDC01000002.1"/>
</dbReference>
<dbReference type="Pfam" id="PF01370">
    <property type="entry name" value="Epimerase"/>
    <property type="match status" value="1"/>
</dbReference>
<dbReference type="EMBL" id="QGDC01000002">
    <property type="protein sequence ID" value="RCH56004.1"/>
    <property type="molecule type" value="Genomic_DNA"/>
</dbReference>
<dbReference type="PANTHER" id="PTHR43245:SF58">
    <property type="entry name" value="BLL5923 PROTEIN"/>
    <property type="match status" value="1"/>
</dbReference>
<dbReference type="InterPro" id="IPR050177">
    <property type="entry name" value="Lipid_A_modif_metabolic_enz"/>
</dbReference>
<dbReference type="InterPro" id="IPR001509">
    <property type="entry name" value="Epimerase_deHydtase"/>
</dbReference>
<evidence type="ECO:0000259" key="1">
    <source>
        <dbReference type="Pfam" id="PF01370"/>
    </source>
</evidence>
<keyword evidence="3" id="KW-1185">Reference proteome</keyword>
<comment type="caution">
    <text evidence="2">The sequence shown here is derived from an EMBL/GenBank/DDBJ whole genome shotgun (WGS) entry which is preliminary data.</text>
</comment>
<proteinExistence type="predicted"/>
<dbReference type="AlphaFoldDB" id="A0A367GRA6"/>
<dbReference type="Proteomes" id="UP000253209">
    <property type="component" value="Unassembled WGS sequence"/>
</dbReference>
<feature type="domain" description="NAD-dependent epimerase/dehydratase" evidence="1">
    <location>
        <begin position="5"/>
        <end position="226"/>
    </location>
</feature>
<dbReference type="PANTHER" id="PTHR43245">
    <property type="entry name" value="BIFUNCTIONAL POLYMYXIN RESISTANCE PROTEIN ARNA"/>
    <property type="match status" value="1"/>
</dbReference>
<gene>
    <name evidence="2" type="ORF">DJ568_04450</name>
</gene>
<reference evidence="2 3" key="1">
    <citation type="submission" date="2018-05" db="EMBL/GenBank/DDBJ databases">
        <title>Mucilaginibacter hurinus sp. nov., isolated from briquette warehouse soil.</title>
        <authorList>
            <person name="Choi L."/>
        </authorList>
    </citation>
    <scope>NUCLEOTIDE SEQUENCE [LARGE SCALE GENOMIC DNA]</scope>
    <source>
        <strain evidence="2 3">ZR32</strain>
    </source>
</reference>
<dbReference type="Gene3D" id="3.40.50.720">
    <property type="entry name" value="NAD(P)-binding Rossmann-like Domain"/>
    <property type="match status" value="1"/>
</dbReference>
<organism evidence="2 3">
    <name type="scientific">Mucilaginibacter hurinus</name>
    <dbReference type="NCBI Taxonomy" id="2201324"/>
    <lineage>
        <taxon>Bacteria</taxon>
        <taxon>Pseudomonadati</taxon>
        <taxon>Bacteroidota</taxon>
        <taxon>Sphingobacteriia</taxon>
        <taxon>Sphingobacteriales</taxon>
        <taxon>Sphingobacteriaceae</taxon>
        <taxon>Mucilaginibacter</taxon>
    </lineage>
</organism>
<dbReference type="InterPro" id="IPR036291">
    <property type="entry name" value="NAD(P)-bd_dom_sf"/>
</dbReference>